<dbReference type="Pfam" id="PF13403">
    <property type="entry name" value="Hint_2"/>
    <property type="match status" value="1"/>
</dbReference>
<dbReference type="SUPFAM" id="SSF51294">
    <property type="entry name" value="Hedgehog/intein (Hint) domain"/>
    <property type="match status" value="1"/>
</dbReference>
<dbReference type="Gene3D" id="2.170.16.10">
    <property type="entry name" value="Hedgehog/Intein (Hint) domain"/>
    <property type="match status" value="1"/>
</dbReference>
<evidence type="ECO:0000259" key="1">
    <source>
        <dbReference type="Pfam" id="PF13403"/>
    </source>
</evidence>
<evidence type="ECO:0000313" key="2">
    <source>
        <dbReference type="EMBL" id="SLN47849.1"/>
    </source>
</evidence>
<gene>
    <name evidence="2" type="ORF">ROA7450_02383</name>
</gene>
<dbReference type="Proteomes" id="UP000193061">
    <property type="component" value="Unassembled WGS sequence"/>
</dbReference>
<dbReference type="InterPro" id="IPR036844">
    <property type="entry name" value="Hint_dom_sf"/>
</dbReference>
<accession>A0A1X6ZF21</accession>
<protein>
    <recommendedName>
        <fullName evidence="1">Hedgehog/Intein (Hint) domain-containing protein</fullName>
    </recommendedName>
</protein>
<reference evidence="2 3" key="1">
    <citation type="submission" date="2017-03" db="EMBL/GenBank/DDBJ databases">
        <authorList>
            <person name="Afonso C.L."/>
            <person name="Miller P.J."/>
            <person name="Scott M.A."/>
            <person name="Spackman E."/>
            <person name="Goraichik I."/>
            <person name="Dimitrov K.M."/>
            <person name="Suarez D.L."/>
            <person name="Swayne D.E."/>
        </authorList>
    </citation>
    <scope>NUCLEOTIDE SEQUENCE [LARGE SCALE GENOMIC DNA]</scope>
    <source>
        <strain evidence="2 3">CECT 7450</strain>
    </source>
</reference>
<dbReference type="InterPro" id="IPR028992">
    <property type="entry name" value="Hedgehog/Intein_dom"/>
</dbReference>
<dbReference type="RefSeq" id="WP_085805898.1">
    <property type="nucleotide sequence ID" value="NZ_FWFX01000006.1"/>
</dbReference>
<dbReference type="AlphaFoldDB" id="A0A1X6ZF21"/>
<name>A0A1X6ZF21_9RHOB</name>
<keyword evidence="3" id="KW-1185">Reference proteome</keyword>
<evidence type="ECO:0000313" key="3">
    <source>
        <dbReference type="Proteomes" id="UP000193061"/>
    </source>
</evidence>
<sequence length="333" mass="37026">MATYEINGWVWSGLGSATTLSTITITDDDPTMSPYFTDDFTETLEIGGTTYTNPRGGTYELTFTDSGGTSHTEDFLLWFTGSNFIFAPLPGSNFDDGSVLDSLGGWQEFSSGFNWEDITCFTSGTLIETINGSTPIETLCAGDLIKTQNHGYRPLLWIGKSFVSFADLSSENADKLYPVKIPAHSLGLGLPSRDLCVSRQHRMLVSSKIAARMFETSEVFVSAVKLLGYNGIRQITDLRSVEYYHLLFDQHEIIFAEDAPTESFYTGREALRLISQTSADEILKLKPEIAQSHYIPDVAAYIPSGKHQRKLIERHQKNSACLYNAATMRQERA</sequence>
<proteinExistence type="predicted"/>
<dbReference type="OrthoDB" id="7818989at2"/>
<feature type="domain" description="Hedgehog/Intein (Hint)" evidence="1">
    <location>
        <begin position="119"/>
        <end position="267"/>
    </location>
</feature>
<organism evidence="2 3">
    <name type="scientific">Roseovarius albus</name>
    <dbReference type="NCBI Taxonomy" id="1247867"/>
    <lineage>
        <taxon>Bacteria</taxon>
        <taxon>Pseudomonadati</taxon>
        <taxon>Pseudomonadota</taxon>
        <taxon>Alphaproteobacteria</taxon>
        <taxon>Rhodobacterales</taxon>
        <taxon>Roseobacteraceae</taxon>
        <taxon>Roseovarius</taxon>
    </lineage>
</organism>
<dbReference type="EMBL" id="FWFX01000006">
    <property type="protein sequence ID" value="SLN47849.1"/>
    <property type="molecule type" value="Genomic_DNA"/>
</dbReference>